<dbReference type="Pfam" id="PF00578">
    <property type="entry name" value="AhpC-TSA"/>
    <property type="match status" value="1"/>
</dbReference>
<evidence type="ECO:0000259" key="1">
    <source>
        <dbReference type="PROSITE" id="PS51352"/>
    </source>
</evidence>
<protein>
    <recommendedName>
        <fullName evidence="1">Thioredoxin domain-containing protein</fullName>
    </recommendedName>
</protein>
<dbReference type="GO" id="GO:0016491">
    <property type="term" value="F:oxidoreductase activity"/>
    <property type="evidence" value="ECO:0007669"/>
    <property type="project" value="InterPro"/>
</dbReference>
<dbReference type="Proteomes" id="UP000182826">
    <property type="component" value="Unassembled WGS sequence"/>
</dbReference>
<reference evidence="2 3" key="1">
    <citation type="submission" date="2016-10" db="EMBL/GenBank/DDBJ databases">
        <title>Draft Genome Sequence of Rhizobacteria Flavobacterium johnsoniae CI04.</title>
        <authorList>
            <person name="Bravo J.I."/>
            <person name="Lozano G.L."/>
            <person name="Handelsman J."/>
        </authorList>
    </citation>
    <scope>NUCLEOTIDE SEQUENCE [LARGE SCALE GENOMIC DNA]</scope>
    <source>
        <strain evidence="2 3">CI04</strain>
    </source>
</reference>
<comment type="caution">
    <text evidence="2">The sequence shown here is derived from an EMBL/GenBank/DDBJ whole genome shotgun (WGS) entry which is preliminary data.</text>
</comment>
<gene>
    <name evidence="2" type="ORF">BKM63_03665</name>
</gene>
<dbReference type="AlphaFoldDB" id="A0A1J7BXG2"/>
<dbReference type="PROSITE" id="PS51352">
    <property type="entry name" value="THIOREDOXIN_2"/>
    <property type="match status" value="1"/>
</dbReference>
<accession>A0A1J7BXG2</accession>
<dbReference type="SUPFAM" id="SSF52833">
    <property type="entry name" value="Thioredoxin-like"/>
    <property type="match status" value="1"/>
</dbReference>
<name>A0A1J7BXG2_FLAJO</name>
<dbReference type="OrthoDB" id="1069091at2"/>
<proteinExistence type="predicted"/>
<dbReference type="InterPro" id="IPR036249">
    <property type="entry name" value="Thioredoxin-like_sf"/>
</dbReference>
<dbReference type="GO" id="GO:0016209">
    <property type="term" value="F:antioxidant activity"/>
    <property type="evidence" value="ECO:0007669"/>
    <property type="project" value="InterPro"/>
</dbReference>
<dbReference type="EMBL" id="MLFK01000002">
    <property type="protein sequence ID" value="OIV43315.1"/>
    <property type="molecule type" value="Genomic_DNA"/>
</dbReference>
<dbReference type="InterPro" id="IPR050553">
    <property type="entry name" value="Thioredoxin_ResA/DsbE_sf"/>
</dbReference>
<dbReference type="Gene3D" id="3.40.30.10">
    <property type="entry name" value="Glutaredoxin"/>
    <property type="match status" value="1"/>
</dbReference>
<dbReference type="InterPro" id="IPR013766">
    <property type="entry name" value="Thioredoxin_domain"/>
</dbReference>
<dbReference type="InterPro" id="IPR000866">
    <property type="entry name" value="AhpC/TSA"/>
</dbReference>
<evidence type="ECO:0000313" key="2">
    <source>
        <dbReference type="EMBL" id="OIV43315.1"/>
    </source>
</evidence>
<organism evidence="2 3">
    <name type="scientific">Flavobacterium johnsoniae</name>
    <name type="common">Cytophaga johnsonae</name>
    <dbReference type="NCBI Taxonomy" id="986"/>
    <lineage>
        <taxon>Bacteria</taxon>
        <taxon>Pseudomonadati</taxon>
        <taxon>Bacteroidota</taxon>
        <taxon>Flavobacteriia</taxon>
        <taxon>Flavobacteriales</taxon>
        <taxon>Flavobacteriaceae</taxon>
        <taxon>Flavobacterium</taxon>
    </lineage>
</organism>
<keyword evidence="3" id="KW-1185">Reference proteome</keyword>
<dbReference type="PANTHER" id="PTHR42852">
    <property type="entry name" value="THIOL:DISULFIDE INTERCHANGE PROTEIN DSBE"/>
    <property type="match status" value="1"/>
</dbReference>
<dbReference type="RefSeq" id="WP_071635285.1">
    <property type="nucleotide sequence ID" value="NZ_MLFK01000002.1"/>
</dbReference>
<evidence type="ECO:0000313" key="3">
    <source>
        <dbReference type="Proteomes" id="UP000182826"/>
    </source>
</evidence>
<dbReference type="PANTHER" id="PTHR42852:SF13">
    <property type="entry name" value="PROTEIN DIPZ"/>
    <property type="match status" value="1"/>
</dbReference>
<sequence length="405" mass="46339">MKTKITTILVVLFFLNKLHSQSQISFGSTAPAIDVSNSLSKQPLNLENKFIVLDFWNPECLSCLDDMPHLNELASKYKSNKNLIFLSVTYRKIDDLKNILKVIPFETNIIIDETAKSFKDFGRVLKGDYGASIDYETILIDNKGVIKWIGSLKNLDGQAIDNLLNNKSISAEKSSENSYTATDNTDTPDTNQFLGYINSKYEKVDYLFTLTGVQRAEKSVKKIIYRPDDGIYVSVNQNLKKHISNLTEVSELKIITPQSRLENFNIIYKNRLDKLNTTEELIKNDVKFNLLRTLNLKETLENKTAEVYVLSVADKNKLENAIDNGLPNKVNENKNYFFFNNSNTKYLAGKLSEKFNLIIEDESNLTTNFNFILNKNNIEETAKNLGAYGLQLKKQNKEIQFHVYK</sequence>
<feature type="domain" description="Thioredoxin" evidence="1">
    <location>
        <begin position="24"/>
        <end position="174"/>
    </location>
</feature>